<comment type="caution">
    <text evidence="1">The sequence shown here is derived from an EMBL/GenBank/DDBJ whole genome shotgun (WGS) entry which is preliminary data.</text>
</comment>
<dbReference type="EMBL" id="CM046397">
    <property type="protein sequence ID" value="KAI8536698.1"/>
    <property type="molecule type" value="Genomic_DNA"/>
</dbReference>
<organism evidence="1 2">
    <name type="scientific">Rhododendron molle</name>
    <name type="common">Chinese azalea</name>
    <name type="synonym">Azalea mollis</name>
    <dbReference type="NCBI Taxonomy" id="49168"/>
    <lineage>
        <taxon>Eukaryota</taxon>
        <taxon>Viridiplantae</taxon>
        <taxon>Streptophyta</taxon>
        <taxon>Embryophyta</taxon>
        <taxon>Tracheophyta</taxon>
        <taxon>Spermatophyta</taxon>
        <taxon>Magnoliopsida</taxon>
        <taxon>eudicotyledons</taxon>
        <taxon>Gunneridae</taxon>
        <taxon>Pentapetalae</taxon>
        <taxon>asterids</taxon>
        <taxon>Ericales</taxon>
        <taxon>Ericaceae</taxon>
        <taxon>Ericoideae</taxon>
        <taxon>Rhodoreae</taxon>
        <taxon>Rhododendron</taxon>
    </lineage>
</organism>
<accession>A0ACC0M8P6</accession>
<evidence type="ECO:0000313" key="1">
    <source>
        <dbReference type="EMBL" id="KAI8536698.1"/>
    </source>
</evidence>
<dbReference type="Proteomes" id="UP001062846">
    <property type="component" value="Chromosome 10"/>
</dbReference>
<protein>
    <submittedName>
        <fullName evidence="1">Uncharacterized protein</fullName>
    </submittedName>
</protein>
<name>A0ACC0M8P6_RHOML</name>
<keyword evidence="2" id="KW-1185">Reference proteome</keyword>
<proteinExistence type="predicted"/>
<sequence>MAIESLMVVGPLSPGAADGGRPTRFVAAGLWADGILRREHGCRSGDREADFVVREEMQADGVEQMREMEKSLILFCKYNGLCAGIKLSRSSRIGDFMKILCGKFSDLRRHSLQLFYAIRDHPSTMLYNDEDLEVMFAVVDSIGLNCIEVTVVDSRGFDSGTSGCGGDVGANSSGVFDSGGDAGASTSKGISFSGQGLVGHPFESMGDVGKEDDLGAMFCPHQQRPRLSDAWKELIKSVGQLFVGGSEGFRDALWKYSIVHSFEFDFVKNETERVTAVCKVKSCKWNIHARLDKVSGCFYIKRYYSVHSCGVAGRTTKNCHANSTLISQLIKDDVRDKSKKRAVDVVDDLKEYYGVDVSYNRAWLAVQKAKSSAFGDYSDSFNQLQWYSNDVLNSDPRSVFDVEWDQSTNRFLRLFVAFDACVQGFKHCRPVLSVDATFLKARHMGCLMSASAKDGNAGLFALCFGVVDSENNDNWLWFMEKLRGILDEERRGNLRTALASTNVKYKESLIRVFSKCAYAPTVPKFNQHMGNLVKHGGAAVVHFLSELPNERWANVFFPGQRYGAMSSSLAECFNSWILKERELPVVDMVDRIRKKMMKSMCLRRERSSKWEQVICPYGESRLEKLYDLVKTWKVIPSSADIFEVDTNPSVSVDIGRRTCSCCWWQLNGFPCCHAVCAIKYSGKDLNLYVERYFHVESYRQVYSKPIYPVASLLKSDMVDYGSSILPPLSKKPPGRPKKKRIRSNGEKVREMKCGRCGKMGNHNKLTCKEDLRPGF</sequence>
<gene>
    <name evidence="1" type="ORF">RHMOL_Rhmol10G0276900</name>
</gene>
<evidence type="ECO:0000313" key="2">
    <source>
        <dbReference type="Proteomes" id="UP001062846"/>
    </source>
</evidence>
<reference evidence="1" key="1">
    <citation type="submission" date="2022-02" db="EMBL/GenBank/DDBJ databases">
        <title>Plant Genome Project.</title>
        <authorList>
            <person name="Zhang R.-G."/>
        </authorList>
    </citation>
    <scope>NUCLEOTIDE SEQUENCE</scope>
    <source>
        <strain evidence="1">AT1</strain>
    </source>
</reference>